<keyword evidence="12" id="KW-1185">Reference proteome</keyword>
<evidence type="ECO:0000256" key="4">
    <source>
        <dbReference type="ARBA" id="ARBA00022989"/>
    </source>
</evidence>
<keyword evidence="5 7" id="KW-0040">ANK repeat</keyword>
<feature type="repeat" description="ANK" evidence="7">
    <location>
        <begin position="311"/>
        <end position="333"/>
    </location>
</feature>
<evidence type="ECO:0000256" key="1">
    <source>
        <dbReference type="ARBA" id="ARBA00004141"/>
    </source>
</evidence>
<feature type="transmembrane region" description="Helical" evidence="9">
    <location>
        <begin position="555"/>
        <end position="585"/>
    </location>
</feature>
<keyword evidence="4 9" id="KW-1133">Transmembrane helix</keyword>
<evidence type="ECO:0000259" key="10">
    <source>
        <dbReference type="Pfam" id="PF13962"/>
    </source>
</evidence>
<feature type="transmembrane region" description="Helical" evidence="9">
    <location>
        <begin position="591"/>
        <end position="612"/>
    </location>
</feature>
<keyword evidence="2 9" id="KW-0812">Transmembrane</keyword>
<evidence type="ECO:0000256" key="7">
    <source>
        <dbReference type="PROSITE-ProRule" id="PRU00023"/>
    </source>
</evidence>
<evidence type="ECO:0000256" key="5">
    <source>
        <dbReference type="ARBA" id="ARBA00023043"/>
    </source>
</evidence>
<dbReference type="EMBL" id="JAVIJP010000053">
    <property type="protein sequence ID" value="KAL3624768.1"/>
    <property type="molecule type" value="Genomic_DNA"/>
</dbReference>
<dbReference type="Pfam" id="PF13962">
    <property type="entry name" value="PGG"/>
    <property type="match status" value="1"/>
</dbReference>
<feature type="transmembrane region" description="Helical" evidence="9">
    <location>
        <begin position="482"/>
        <end position="504"/>
    </location>
</feature>
<dbReference type="SUPFAM" id="SSF48403">
    <property type="entry name" value="Ankyrin repeat"/>
    <property type="match status" value="1"/>
</dbReference>
<feature type="repeat" description="ANK" evidence="7">
    <location>
        <begin position="277"/>
        <end position="309"/>
    </location>
</feature>
<dbReference type="PANTHER" id="PTHR24186:SF46">
    <property type="entry name" value="PROTEIN ACCELERATED CELL DEATH 6-LIKE"/>
    <property type="match status" value="1"/>
</dbReference>
<evidence type="ECO:0000313" key="11">
    <source>
        <dbReference type="EMBL" id="KAL3624768.1"/>
    </source>
</evidence>
<dbReference type="GO" id="GO:0016020">
    <property type="term" value="C:membrane"/>
    <property type="evidence" value="ECO:0007669"/>
    <property type="project" value="UniProtKB-SubCell"/>
</dbReference>
<comment type="caution">
    <text evidence="11">The sequence shown here is derived from an EMBL/GenBank/DDBJ whole genome shotgun (WGS) entry which is preliminary data.</text>
</comment>
<keyword evidence="3" id="KW-0677">Repeat</keyword>
<comment type="subcellular location">
    <subcellularLocation>
        <location evidence="1">Membrane</location>
        <topology evidence="1">Multi-pass membrane protein</topology>
    </subcellularLocation>
</comment>
<dbReference type="Gene3D" id="1.25.40.20">
    <property type="entry name" value="Ankyrin repeat-containing domain"/>
    <property type="match status" value="3"/>
</dbReference>
<keyword evidence="6 9" id="KW-0472">Membrane</keyword>
<sequence length="642" mass="70456">MGRLDLQIELESYPSSSPKDEPRNDNVKKPEKKLPASKIQPDDHHESQSNEDPVSDIYTDYGLYLAAKNGSLDDFAHLLARVSASQQTPPGDILRRASPVGNTFIHVAAKHGKDKIVTFIAENDPSVVLVKNHNRETALHVAAKTGHLSVVNALLAIRNAELEDNSVLREMDEIGNTALHVALINGRDLVARCLVQKDPEGSYCVNNKGESALYLAAKVGSARCVSLILQLSTDQGQVNELFTSNSAIHAAVERKDRDVLEAMLKTNPSFARSRDNEGRTPLHLAASLGYLEEVRYLLRQYAPSATRKDKKGLLPIHLATIKGHVDIVRLLLRDCPDSGELLDNDGRNILHLAARNGRCNVVKYILGNRDLDDLINMKDKKGNTSLHLSAMFYYPKIASALTWDDRVDITSVNDIGMTALDVSEYYYSWYDPTFCQGLPREIRLTWAALKSAGTPRSPTASKHTSKKKSPSTDRYKDRVNTLLLVATLVATVTFAAGFTMPGGYNTTSGSSDLGMATMSRSRVFRVFVFCDTLAMYSSILVAVALSWAQLGDLNLVLNALTIATPLLSIALSMMSMAFTAGVYLAVRELKWLSTAVFVMGIVFLAILLVLVVPLCAPLASTNRVLRYLSYYPFLLLALASSS</sequence>
<feature type="domain" description="PGG" evidence="10">
    <location>
        <begin position="474"/>
        <end position="584"/>
    </location>
</feature>
<evidence type="ECO:0000256" key="6">
    <source>
        <dbReference type="ARBA" id="ARBA00023136"/>
    </source>
</evidence>
<name>A0ABD3C5K6_9LAMI</name>
<feature type="region of interest" description="Disordered" evidence="8">
    <location>
        <begin position="1"/>
        <end position="54"/>
    </location>
</feature>
<dbReference type="InterPro" id="IPR002110">
    <property type="entry name" value="Ankyrin_rpt"/>
</dbReference>
<evidence type="ECO:0000313" key="12">
    <source>
        <dbReference type="Proteomes" id="UP001632038"/>
    </source>
</evidence>
<gene>
    <name evidence="11" type="ORF">CASFOL_031436</name>
</gene>
<dbReference type="Pfam" id="PF12796">
    <property type="entry name" value="Ank_2"/>
    <property type="match status" value="3"/>
</dbReference>
<feature type="repeat" description="ANK" evidence="7">
    <location>
        <begin position="134"/>
        <end position="155"/>
    </location>
</feature>
<organism evidence="11 12">
    <name type="scientific">Castilleja foliolosa</name>
    <dbReference type="NCBI Taxonomy" id="1961234"/>
    <lineage>
        <taxon>Eukaryota</taxon>
        <taxon>Viridiplantae</taxon>
        <taxon>Streptophyta</taxon>
        <taxon>Embryophyta</taxon>
        <taxon>Tracheophyta</taxon>
        <taxon>Spermatophyta</taxon>
        <taxon>Magnoliopsida</taxon>
        <taxon>eudicotyledons</taxon>
        <taxon>Gunneridae</taxon>
        <taxon>Pentapetalae</taxon>
        <taxon>asterids</taxon>
        <taxon>lamiids</taxon>
        <taxon>Lamiales</taxon>
        <taxon>Orobanchaceae</taxon>
        <taxon>Pedicularideae</taxon>
        <taxon>Castillejinae</taxon>
        <taxon>Castilleja</taxon>
    </lineage>
</organism>
<dbReference type="PROSITE" id="PS50297">
    <property type="entry name" value="ANK_REP_REGION"/>
    <property type="match status" value="4"/>
</dbReference>
<feature type="transmembrane region" description="Helical" evidence="9">
    <location>
        <begin position="524"/>
        <end position="548"/>
    </location>
</feature>
<dbReference type="PANTHER" id="PTHR24186">
    <property type="entry name" value="PROTEIN PHOSPHATASE 1 REGULATORY SUBUNIT"/>
    <property type="match status" value="1"/>
</dbReference>
<reference evidence="12" key="1">
    <citation type="journal article" date="2024" name="IScience">
        <title>Strigolactones Initiate the Formation of Haustorium-like Structures in Castilleja.</title>
        <authorList>
            <person name="Buerger M."/>
            <person name="Peterson D."/>
            <person name="Chory J."/>
        </authorList>
    </citation>
    <scope>NUCLEOTIDE SEQUENCE [LARGE SCALE GENOMIC DNA]</scope>
</reference>
<evidence type="ECO:0000256" key="3">
    <source>
        <dbReference type="ARBA" id="ARBA00022737"/>
    </source>
</evidence>
<dbReference type="AlphaFoldDB" id="A0ABD3C5K6"/>
<feature type="region of interest" description="Disordered" evidence="8">
    <location>
        <begin position="452"/>
        <end position="474"/>
    </location>
</feature>
<feature type="transmembrane region" description="Helical" evidence="9">
    <location>
        <begin position="624"/>
        <end position="641"/>
    </location>
</feature>
<feature type="compositionally biased region" description="Basic and acidic residues" evidence="8">
    <location>
        <begin position="18"/>
        <end position="48"/>
    </location>
</feature>
<dbReference type="InterPro" id="IPR036770">
    <property type="entry name" value="Ankyrin_rpt-contain_sf"/>
</dbReference>
<accession>A0ABD3C5K6</accession>
<dbReference type="Proteomes" id="UP001632038">
    <property type="component" value="Unassembled WGS sequence"/>
</dbReference>
<evidence type="ECO:0000256" key="9">
    <source>
        <dbReference type="SAM" id="Phobius"/>
    </source>
</evidence>
<protein>
    <recommendedName>
        <fullName evidence="10">PGG domain-containing protein</fullName>
    </recommendedName>
</protein>
<proteinExistence type="predicted"/>
<dbReference type="PROSITE" id="PS50088">
    <property type="entry name" value="ANK_REPEAT"/>
    <property type="match status" value="4"/>
</dbReference>
<dbReference type="InterPro" id="IPR026961">
    <property type="entry name" value="PGG_dom"/>
</dbReference>
<dbReference type="SMART" id="SM00248">
    <property type="entry name" value="ANK"/>
    <property type="match status" value="9"/>
</dbReference>
<feature type="repeat" description="ANK" evidence="7">
    <location>
        <begin position="345"/>
        <end position="366"/>
    </location>
</feature>
<evidence type="ECO:0000256" key="2">
    <source>
        <dbReference type="ARBA" id="ARBA00022692"/>
    </source>
</evidence>
<evidence type="ECO:0000256" key="8">
    <source>
        <dbReference type="SAM" id="MobiDB-lite"/>
    </source>
</evidence>